<keyword evidence="2" id="KW-1003">Cell membrane</keyword>
<evidence type="ECO:0000256" key="10">
    <source>
        <dbReference type="ARBA" id="ARBA00022777"/>
    </source>
</evidence>
<dbReference type="CDD" id="cd00028">
    <property type="entry name" value="B_lectin"/>
    <property type="match status" value="1"/>
</dbReference>
<dbReference type="PROSITE" id="PS00107">
    <property type="entry name" value="PROTEIN_KINASE_ATP"/>
    <property type="match status" value="1"/>
</dbReference>
<keyword evidence="14" id="KW-1015">Disulfide bond</keyword>
<dbReference type="InterPro" id="IPR017441">
    <property type="entry name" value="Protein_kinase_ATP_BS"/>
</dbReference>
<reference evidence="27" key="1">
    <citation type="submission" date="2020-10" db="EMBL/GenBank/DDBJ databases">
        <authorList>
            <person name="Han B."/>
            <person name="Lu T."/>
            <person name="Zhao Q."/>
            <person name="Huang X."/>
            <person name="Zhao Y."/>
        </authorList>
    </citation>
    <scope>NUCLEOTIDE SEQUENCE</scope>
</reference>
<dbReference type="InterPro" id="IPR003609">
    <property type="entry name" value="Pan_app"/>
</dbReference>
<keyword evidence="11 19" id="KW-0067">ATP-binding</keyword>
<dbReference type="Pfam" id="PF01453">
    <property type="entry name" value="B_lectin"/>
    <property type="match status" value="1"/>
</dbReference>
<dbReference type="Proteomes" id="UP000604825">
    <property type="component" value="Unassembled WGS sequence"/>
</dbReference>
<evidence type="ECO:0000256" key="11">
    <source>
        <dbReference type="ARBA" id="ARBA00022840"/>
    </source>
</evidence>
<accession>A0A811R7K0</accession>
<keyword evidence="7 23" id="KW-0732">Signal</keyword>
<evidence type="ECO:0000256" key="3">
    <source>
        <dbReference type="ARBA" id="ARBA00022527"/>
    </source>
</evidence>
<feature type="signal peptide" evidence="23">
    <location>
        <begin position="1"/>
        <end position="27"/>
    </location>
</feature>
<dbReference type="PROSITE" id="PS50948">
    <property type="entry name" value="PAN"/>
    <property type="match status" value="1"/>
</dbReference>
<comment type="catalytic activity">
    <reaction evidence="18 19">
        <text>L-seryl-[protein] + ATP = O-phospho-L-seryl-[protein] + ADP + H(+)</text>
        <dbReference type="Rhea" id="RHEA:17989"/>
        <dbReference type="Rhea" id="RHEA-COMP:9863"/>
        <dbReference type="Rhea" id="RHEA-COMP:11604"/>
        <dbReference type="ChEBI" id="CHEBI:15378"/>
        <dbReference type="ChEBI" id="CHEBI:29999"/>
        <dbReference type="ChEBI" id="CHEBI:30616"/>
        <dbReference type="ChEBI" id="CHEBI:83421"/>
        <dbReference type="ChEBI" id="CHEBI:456216"/>
        <dbReference type="EC" id="2.7.11.1"/>
    </reaction>
</comment>
<dbReference type="PANTHER" id="PTHR32444">
    <property type="entry name" value="BULB-TYPE LECTIN DOMAIN-CONTAINING PROTEIN"/>
    <property type="match status" value="1"/>
</dbReference>
<dbReference type="SMART" id="SM00108">
    <property type="entry name" value="B_lectin"/>
    <property type="match status" value="1"/>
</dbReference>
<dbReference type="InterPro" id="IPR001480">
    <property type="entry name" value="Bulb-type_lectin_dom"/>
</dbReference>
<protein>
    <recommendedName>
        <fullName evidence="19">Receptor-like serine/threonine-protein kinase</fullName>
        <ecNumber evidence="19">2.7.11.1</ecNumber>
    </recommendedName>
</protein>
<dbReference type="FunFam" id="3.30.200.20:FF:001238">
    <property type="entry name" value="Os08g0179000 protein"/>
    <property type="match status" value="1"/>
</dbReference>
<evidence type="ECO:0000256" key="1">
    <source>
        <dbReference type="ARBA" id="ARBA00004251"/>
    </source>
</evidence>
<evidence type="ECO:0000256" key="13">
    <source>
        <dbReference type="ARBA" id="ARBA00023136"/>
    </source>
</evidence>
<dbReference type="InterPro" id="IPR011009">
    <property type="entry name" value="Kinase-like_dom_sf"/>
</dbReference>
<dbReference type="InterPro" id="IPR001245">
    <property type="entry name" value="Ser-Thr/Tyr_kinase_cat_dom"/>
</dbReference>
<dbReference type="GO" id="GO:0004674">
    <property type="term" value="F:protein serine/threonine kinase activity"/>
    <property type="evidence" value="ECO:0007669"/>
    <property type="project" value="UniProtKB-KW"/>
</dbReference>
<comment type="similarity">
    <text evidence="19">Belongs to the protein kinase superfamily. Ser/Thr protein kinase family.</text>
</comment>
<evidence type="ECO:0000256" key="19">
    <source>
        <dbReference type="PIRNR" id="PIRNR000641"/>
    </source>
</evidence>
<dbReference type="InterPro" id="IPR000858">
    <property type="entry name" value="S_locus_glycoprot_dom"/>
</dbReference>
<dbReference type="EC" id="2.7.11.1" evidence="19"/>
<evidence type="ECO:0000256" key="22">
    <source>
        <dbReference type="SAM" id="Phobius"/>
    </source>
</evidence>
<evidence type="ECO:0000313" key="28">
    <source>
        <dbReference type="Proteomes" id="UP000604825"/>
    </source>
</evidence>
<evidence type="ECO:0000259" key="24">
    <source>
        <dbReference type="PROSITE" id="PS50011"/>
    </source>
</evidence>
<dbReference type="Pfam" id="PF07714">
    <property type="entry name" value="PK_Tyr_Ser-Thr"/>
    <property type="match status" value="1"/>
</dbReference>
<comment type="subcellular location">
    <subcellularLocation>
        <location evidence="1">Cell membrane</location>
        <topology evidence="1">Single-pass type I membrane protein</topology>
    </subcellularLocation>
</comment>
<organism evidence="27 28">
    <name type="scientific">Miscanthus lutarioriparius</name>
    <dbReference type="NCBI Taxonomy" id="422564"/>
    <lineage>
        <taxon>Eukaryota</taxon>
        <taxon>Viridiplantae</taxon>
        <taxon>Streptophyta</taxon>
        <taxon>Embryophyta</taxon>
        <taxon>Tracheophyta</taxon>
        <taxon>Spermatophyta</taxon>
        <taxon>Magnoliopsida</taxon>
        <taxon>Liliopsida</taxon>
        <taxon>Poales</taxon>
        <taxon>Poaceae</taxon>
        <taxon>PACMAD clade</taxon>
        <taxon>Panicoideae</taxon>
        <taxon>Andropogonodae</taxon>
        <taxon>Andropogoneae</taxon>
        <taxon>Saccharinae</taxon>
        <taxon>Miscanthus</taxon>
    </lineage>
</organism>
<evidence type="ECO:0000256" key="18">
    <source>
        <dbReference type="ARBA" id="ARBA00048679"/>
    </source>
</evidence>
<dbReference type="EMBL" id="CAJGYO010000013">
    <property type="protein sequence ID" value="CAD6266026.1"/>
    <property type="molecule type" value="Genomic_DNA"/>
</dbReference>
<evidence type="ECO:0000256" key="23">
    <source>
        <dbReference type="SAM" id="SignalP"/>
    </source>
</evidence>
<keyword evidence="8" id="KW-0430">Lectin</keyword>
<dbReference type="SUPFAM" id="SSF51110">
    <property type="entry name" value="alpha-D-mannose-specific plant lectins"/>
    <property type="match status" value="1"/>
</dbReference>
<keyword evidence="10 19" id="KW-0418">Kinase</keyword>
<evidence type="ECO:0000256" key="2">
    <source>
        <dbReference type="ARBA" id="ARBA00022475"/>
    </source>
</evidence>
<evidence type="ECO:0000313" key="27">
    <source>
        <dbReference type="EMBL" id="CAD6266026.1"/>
    </source>
</evidence>
<evidence type="ECO:0000256" key="16">
    <source>
        <dbReference type="ARBA" id="ARBA00023180"/>
    </source>
</evidence>
<dbReference type="GO" id="GO:0051707">
    <property type="term" value="P:response to other organism"/>
    <property type="evidence" value="ECO:0007669"/>
    <property type="project" value="UniProtKB-ARBA"/>
</dbReference>
<dbReference type="Gene3D" id="3.30.200.20">
    <property type="entry name" value="Phosphorylase Kinase, domain 1"/>
    <property type="match status" value="1"/>
</dbReference>
<keyword evidence="6 22" id="KW-0812">Transmembrane</keyword>
<keyword evidence="4" id="KW-0597">Phosphoprotein</keyword>
<dbReference type="GO" id="GO:0048544">
    <property type="term" value="P:recognition of pollen"/>
    <property type="evidence" value="ECO:0007669"/>
    <property type="project" value="InterPro"/>
</dbReference>
<feature type="transmembrane region" description="Helical" evidence="22">
    <location>
        <begin position="415"/>
        <end position="437"/>
    </location>
</feature>
<feature type="domain" description="Apple" evidence="26">
    <location>
        <begin position="324"/>
        <end position="402"/>
    </location>
</feature>
<keyword evidence="16" id="KW-0325">Glycoprotein</keyword>
<gene>
    <name evidence="27" type="ORF">NCGR_LOCUS49331</name>
</gene>
<feature type="binding site" evidence="20">
    <location>
        <position position="510"/>
    </location>
    <ligand>
        <name>ATP</name>
        <dbReference type="ChEBI" id="CHEBI:30616"/>
    </ligand>
</feature>
<evidence type="ECO:0000256" key="14">
    <source>
        <dbReference type="ARBA" id="ARBA00023157"/>
    </source>
</evidence>
<feature type="domain" description="Protein kinase" evidence="24">
    <location>
        <begin position="483"/>
        <end position="719"/>
    </location>
</feature>
<dbReference type="PIRSF" id="PIRSF000641">
    <property type="entry name" value="SRK"/>
    <property type="match status" value="1"/>
</dbReference>
<evidence type="ECO:0000256" key="5">
    <source>
        <dbReference type="ARBA" id="ARBA00022679"/>
    </source>
</evidence>
<evidence type="ECO:0000259" key="26">
    <source>
        <dbReference type="PROSITE" id="PS50948"/>
    </source>
</evidence>
<dbReference type="FunFam" id="2.90.10.10:FF:000009">
    <property type="entry name" value="Receptor-like serine/threonine-protein kinase SD1-8"/>
    <property type="match status" value="1"/>
</dbReference>
<dbReference type="PANTHER" id="PTHR32444:SF127">
    <property type="entry name" value="NON-SPECIFIC SERINE_THREONINE PROTEIN KINASE"/>
    <property type="match status" value="1"/>
</dbReference>
<comment type="catalytic activity">
    <reaction evidence="17 19">
        <text>L-threonyl-[protein] + ATP = O-phospho-L-threonyl-[protein] + ADP + H(+)</text>
        <dbReference type="Rhea" id="RHEA:46608"/>
        <dbReference type="Rhea" id="RHEA-COMP:11060"/>
        <dbReference type="Rhea" id="RHEA-COMP:11605"/>
        <dbReference type="ChEBI" id="CHEBI:15378"/>
        <dbReference type="ChEBI" id="CHEBI:30013"/>
        <dbReference type="ChEBI" id="CHEBI:30616"/>
        <dbReference type="ChEBI" id="CHEBI:61977"/>
        <dbReference type="ChEBI" id="CHEBI:456216"/>
        <dbReference type="EC" id="2.7.11.1"/>
    </reaction>
</comment>
<keyword evidence="15" id="KW-0675">Receptor</keyword>
<dbReference type="CDD" id="cd01098">
    <property type="entry name" value="PAN_AP_plant"/>
    <property type="match status" value="1"/>
</dbReference>
<evidence type="ECO:0000256" key="9">
    <source>
        <dbReference type="ARBA" id="ARBA00022741"/>
    </source>
</evidence>
<keyword evidence="3 19" id="KW-0723">Serine/threonine-protein kinase</keyword>
<sequence length="719" mass="80070">MPMRSVSIYAILLFLSCSFSSMHLCASRNSLVPGKPLSPGNTLVSDDGTFALGFFSPSKSTKKHYYLSIWYNNIPQRTVVWVANRAAPISDLLSAMLALHSSTNLVLSDANGRVLWNSNNSIAISASPATTVSAEATLENTGNFILLSNVNRTTLWQSFDHPSDTLLPGMKLRISHKMHPIQHLISWNGLQDPSPGVFYGADPNSIQQQFIWNGTRPHRRSPVWTSYFLLGGYMDNLHSTIYMAVHCGTDDDVYMSISMPIDSLSFLIRMEINYSGNVNILSWDSNMSVWTSLYIQPAHKCNEYDYCGPYGYCDNNGTAPTCKCLDGFEPNDDEGWVSTGISFHECAAECWSNCSCVAYAHANMSTKGINGDDTRCLIWTGKMIDMERYSQGGETLYIRIDKSSGDMTKTKTLEIALPAVTSFLVFICIGVICTYWFRDKQGSTDIRNRLMLGDMSTANEVAGESVELSLYSFREISTATNNFADSTILGQGGFGTVYKGTLGDKEIAVKRLCKDSAQGAVEFKNELALIARLQHRNLVKLLGHCLHANEKLLIYEYLPNKSLHVFLFSAARKSLLDWPTRFMIRTLFDSTLDSQEFQCQRTTIKYHSGRWNIVSDFIREAWRLWKDGNMQNLVDPSIVESCSLGESLRCIHIGLLLVQDNPNAGPLMPWVVSSLDNEGIELPQPREPVYFARRHSETGGAGAGQSNISDMSLGTLEGR</sequence>
<keyword evidence="5 19" id="KW-0808">Transferase</keyword>
<dbReference type="PROSITE" id="PS51257">
    <property type="entry name" value="PROKAR_LIPOPROTEIN"/>
    <property type="match status" value="1"/>
</dbReference>
<evidence type="ECO:0000256" key="17">
    <source>
        <dbReference type="ARBA" id="ARBA00047899"/>
    </source>
</evidence>
<dbReference type="Gene3D" id="2.90.10.10">
    <property type="entry name" value="Bulb-type lectin domain"/>
    <property type="match status" value="1"/>
</dbReference>
<evidence type="ECO:0000256" key="7">
    <source>
        <dbReference type="ARBA" id="ARBA00022729"/>
    </source>
</evidence>
<dbReference type="GO" id="GO:0005524">
    <property type="term" value="F:ATP binding"/>
    <property type="evidence" value="ECO:0007669"/>
    <property type="project" value="UniProtKB-UniRule"/>
</dbReference>
<dbReference type="InterPro" id="IPR036426">
    <property type="entry name" value="Bulb-type_lectin_dom_sf"/>
</dbReference>
<dbReference type="AlphaFoldDB" id="A0A811R7K0"/>
<keyword evidence="9 19" id="KW-0547">Nucleotide-binding</keyword>
<evidence type="ECO:0000256" key="20">
    <source>
        <dbReference type="PROSITE-ProRule" id="PRU10141"/>
    </source>
</evidence>
<proteinExistence type="inferred from homology"/>
<dbReference type="OrthoDB" id="4062651at2759"/>
<feature type="domain" description="Bulb-type lectin" evidence="25">
    <location>
        <begin position="28"/>
        <end position="159"/>
    </location>
</feature>
<feature type="chain" id="PRO_5032755689" description="Receptor-like serine/threonine-protein kinase" evidence="23">
    <location>
        <begin position="28"/>
        <end position="719"/>
    </location>
</feature>
<dbReference type="PROSITE" id="PS50927">
    <property type="entry name" value="BULB_LECTIN"/>
    <property type="match status" value="1"/>
</dbReference>
<comment type="caution">
    <text evidence="27">The sequence shown here is derived from an EMBL/GenBank/DDBJ whole genome shotgun (WGS) entry which is preliminary data.</text>
</comment>
<dbReference type="GO" id="GO:0030246">
    <property type="term" value="F:carbohydrate binding"/>
    <property type="evidence" value="ECO:0007669"/>
    <property type="project" value="UniProtKB-KW"/>
</dbReference>
<evidence type="ECO:0000256" key="15">
    <source>
        <dbReference type="ARBA" id="ARBA00023170"/>
    </source>
</evidence>
<feature type="region of interest" description="Disordered" evidence="21">
    <location>
        <begin position="697"/>
        <end position="719"/>
    </location>
</feature>
<keyword evidence="13 22" id="KW-0472">Membrane</keyword>
<evidence type="ECO:0000259" key="25">
    <source>
        <dbReference type="PROSITE" id="PS50927"/>
    </source>
</evidence>
<keyword evidence="12 22" id="KW-1133">Transmembrane helix</keyword>
<dbReference type="InterPro" id="IPR000719">
    <property type="entry name" value="Prot_kinase_dom"/>
</dbReference>
<dbReference type="InterPro" id="IPR024171">
    <property type="entry name" value="SRK-like_kinase"/>
</dbReference>
<evidence type="ECO:0000256" key="12">
    <source>
        <dbReference type="ARBA" id="ARBA00022989"/>
    </source>
</evidence>
<dbReference type="GO" id="GO:0005886">
    <property type="term" value="C:plasma membrane"/>
    <property type="evidence" value="ECO:0007669"/>
    <property type="project" value="UniProtKB-SubCell"/>
</dbReference>
<name>A0A811R7K0_9POAL</name>
<dbReference type="PROSITE" id="PS50011">
    <property type="entry name" value="PROTEIN_KINASE_DOM"/>
    <property type="match status" value="1"/>
</dbReference>
<dbReference type="Pfam" id="PF00954">
    <property type="entry name" value="S_locus_glycop"/>
    <property type="match status" value="1"/>
</dbReference>
<dbReference type="SUPFAM" id="SSF56112">
    <property type="entry name" value="Protein kinase-like (PK-like)"/>
    <property type="match status" value="1"/>
</dbReference>
<evidence type="ECO:0000256" key="6">
    <source>
        <dbReference type="ARBA" id="ARBA00022692"/>
    </source>
</evidence>
<evidence type="ECO:0000256" key="4">
    <source>
        <dbReference type="ARBA" id="ARBA00022553"/>
    </source>
</evidence>
<evidence type="ECO:0000256" key="8">
    <source>
        <dbReference type="ARBA" id="ARBA00022734"/>
    </source>
</evidence>
<keyword evidence="28" id="KW-1185">Reference proteome</keyword>
<dbReference type="SMART" id="SM00473">
    <property type="entry name" value="PAN_AP"/>
    <property type="match status" value="1"/>
</dbReference>
<evidence type="ECO:0000256" key="21">
    <source>
        <dbReference type="SAM" id="MobiDB-lite"/>
    </source>
</evidence>